<dbReference type="EMBL" id="JAGIOC010000001">
    <property type="protein sequence ID" value="MBP2407579.1"/>
    <property type="molecule type" value="Genomic_DNA"/>
</dbReference>
<proteinExistence type="predicted"/>
<keyword evidence="2" id="KW-1185">Reference proteome</keyword>
<evidence type="ECO:0000313" key="1">
    <source>
        <dbReference type="EMBL" id="MBP2407579.1"/>
    </source>
</evidence>
<gene>
    <name evidence="1" type="ORF">JOF44_000482</name>
</gene>
<reference evidence="1 2" key="1">
    <citation type="submission" date="2021-03" db="EMBL/GenBank/DDBJ databases">
        <title>Sequencing the genomes of 1000 actinobacteria strains.</title>
        <authorList>
            <person name="Klenk H.-P."/>
        </authorList>
    </citation>
    <scope>NUCLEOTIDE SEQUENCE [LARGE SCALE GENOMIC DNA]</scope>
    <source>
        <strain evidence="1 2">DSM 14564</strain>
    </source>
</reference>
<sequence>MGDDQGLPEETWPLYGSLLSSMRHIAVVGEVRSQLPAGFGPLLEQATAHHANAKYGGGAGRRIIRPLPGG</sequence>
<name>A0ABS4YFL9_9MICO</name>
<dbReference type="Proteomes" id="UP000698222">
    <property type="component" value="Unassembled WGS sequence"/>
</dbReference>
<comment type="caution">
    <text evidence="1">The sequence shown here is derived from an EMBL/GenBank/DDBJ whole genome shotgun (WGS) entry which is preliminary data.</text>
</comment>
<evidence type="ECO:0000313" key="2">
    <source>
        <dbReference type="Proteomes" id="UP000698222"/>
    </source>
</evidence>
<protein>
    <submittedName>
        <fullName evidence="1">Uncharacterized protein</fullName>
    </submittedName>
</protein>
<organism evidence="1 2">
    <name type="scientific">Brachybacterium fresconis</name>
    <dbReference type="NCBI Taxonomy" id="173363"/>
    <lineage>
        <taxon>Bacteria</taxon>
        <taxon>Bacillati</taxon>
        <taxon>Actinomycetota</taxon>
        <taxon>Actinomycetes</taxon>
        <taxon>Micrococcales</taxon>
        <taxon>Dermabacteraceae</taxon>
        <taxon>Brachybacterium</taxon>
    </lineage>
</organism>
<accession>A0ABS4YFL9</accession>